<name>A0AAN9LWI3_PHACN</name>
<gene>
    <name evidence="1" type="ORF">VNO80_24001</name>
</gene>
<dbReference type="EMBL" id="JAYMYR010000009">
    <property type="protein sequence ID" value="KAK7341077.1"/>
    <property type="molecule type" value="Genomic_DNA"/>
</dbReference>
<sequence>MPTVTDDYHSFPESDNTLAHVVPTYVAGPASNVATSTSSHVHVSPRAFPRPRVSTYFNPRAVFGVTRCGFRVWEWRARAVARRGMEWEFSGGVFYWWCFRIQHNRSEGEYYRSFVFVSESTNKALPSLLSLYYSTRNCILKIHDQSNFFLPVVGARFLGARQLMDCYPKSSDKNTLKRWFFIDKRVG</sequence>
<protein>
    <submittedName>
        <fullName evidence="1">Uncharacterized protein</fullName>
    </submittedName>
</protein>
<reference evidence="1 2" key="1">
    <citation type="submission" date="2024-01" db="EMBL/GenBank/DDBJ databases">
        <title>The genomes of 5 underutilized Papilionoideae crops provide insights into root nodulation and disease resistanc.</title>
        <authorList>
            <person name="Jiang F."/>
        </authorList>
    </citation>
    <scope>NUCLEOTIDE SEQUENCE [LARGE SCALE GENOMIC DNA]</scope>
    <source>
        <strain evidence="1">JINMINGXINNONG_FW02</strain>
        <tissue evidence="1">Leaves</tissue>
    </source>
</reference>
<organism evidence="1 2">
    <name type="scientific">Phaseolus coccineus</name>
    <name type="common">Scarlet runner bean</name>
    <name type="synonym">Phaseolus multiflorus</name>
    <dbReference type="NCBI Taxonomy" id="3886"/>
    <lineage>
        <taxon>Eukaryota</taxon>
        <taxon>Viridiplantae</taxon>
        <taxon>Streptophyta</taxon>
        <taxon>Embryophyta</taxon>
        <taxon>Tracheophyta</taxon>
        <taxon>Spermatophyta</taxon>
        <taxon>Magnoliopsida</taxon>
        <taxon>eudicotyledons</taxon>
        <taxon>Gunneridae</taxon>
        <taxon>Pentapetalae</taxon>
        <taxon>rosids</taxon>
        <taxon>fabids</taxon>
        <taxon>Fabales</taxon>
        <taxon>Fabaceae</taxon>
        <taxon>Papilionoideae</taxon>
        <taxon>50 kb inversion clade</taxon>
        <taxon>NPAAA clade</taxon>
        <taxon>indigoferoid/millettioid clade</taxon>
        <taxon>Phaseoleae</taxon>
        <taxon>Phaseolus</taxon>
    </lineage>
</organism>
<proteinExistence type="predicted"/>
<evidence type="ECO:0000313" key="2">
    <source>
        <dbReference type="Proteomes" id="UP001374584"/>
    </source>
</evidence>
<dbReference type="Proteomes" id="UP001374584">
    <property type="component" value="Unassembled WGS sequence"/>
</dbReference>
<accession>A0AAN9LWI3</accession>
<comment type="caution">
    <text evidence="1">The sequence shown here is derived from an EMBL/GenBank/DDBJ whole genome shotgun (WGS) entry which is preliminary data.</text>
</comment>
<keyword evidence="2" id="KW-1185">Reference proteome</keyword>
<evidence type="ECO:0000313" key="1">
    <source>
        <dbReference type="EMBL" id="KAK7341077.1"/>
    </source>
</evidence>
<dbReference type="AlphaFoldDB" id="A0AAN9LWI3"/>